<dbReference type="PANTHER" id="PTHR33567:SF3">
    <property type="entry name" value="CHROMATE ION TRANSPORTER (EUROFUNG)"/>
    <property type="match status" value="1"/>
</dbReference>
<gene>
    <name evidence="8" type="ORF">C6N40_00490</name>
</gene>
<dbReference type="PANTHER" id="PTHR33567">
    <property type="entry name" value="CHROMATE ION TRANSPORTER (EUROFUNG)"/>
    <property type="match status" value="1"/>
</dbReference>
<keyword evidence="3" id="KW-1003">Cell membrane</keyword>
<dbReference type="NCBIfam" id="TIGR00937">
    <property type="entry name" value="2A51"/>
    <property type="match status" value="1"/>
</dbReference>
<dbReference type="Pfam" id="PF02417">
    <property type="entry name" value="Chromate_transp"/>
    <property type="match status" value="2"/>
</dbReference>
<feature type="transmembrane region" description="Helical" evidence="7">
    <location>
        <begin position="191"/>
        <end position="210"/>
    </location>
</feature>
<evidence type="ECO:0000313" key="9">
    <source>
        <dbReference type="Proteomes" id="UP000241736"/>
    </source>
</evidence>
<name>A0A2P6MCC8_9GAMM</name>
<dbReference type="EMBL" id="PVLF01000001">
    <property type="protein sequence ID" value="PRH83658.1"/>
    <property type="molecule type" value="Genomic_DNA"/>
</dbReference>
<keyword evidence="6 7" id="KW-0472">Membrane</keyword>
<organism evidence="8 9">
    <name type="scientific">Arenimonas caeni</name>
    <dbReference type="NCBI Taxonomy" id="2058085"/>
    <lineage>
        <taxon>Bacteria</taxon>
        <taxon>Pseudomonadati</taxon>
        <taxon>Pseudomonadota</taxon>
        <taxon>Gammaproteobacteria</taxon>
        <taxon>Lysobacterales</taxon>
        <taxon>Lysobacteraceae</taxon>
        <taxon>Arenimonas</taxon>
    </lineage>
</organism>
<evidence type="ECO:0000256" key="2">
    <source>
        <dbReference type="ARBA" id="ARBA00005262"/>
    </source>
</evidence>
<comment type="caution">
    <text evidence="8">The sequence shown here is derived from an EMBL/GenBank/DDBJ whole genome shotgun (WGS) entry which is preliminary data.</text>
</comment>
<feature type="transmembrane region" description="Helical" evidence="7">
    <location>
        <begin position="325"/>
        <end position="346"/>
    </location>
</feature>
<reference evidence="8 9" key="1">
    <citation type="submission" date="2018-03" db="EMBL/GenBank/DDBJ databases">
        <title>Arenimonas caeni sp. nov., isolated from activated sludge.</title>
        <authorList>
            <person name="Liu H."/>
        </authorList>
    </citation>
    <scope>NUCLEOTIDE SEQUENCE [LARGE SCALE GENOMIC DNA]</scope>
    <source>
        <strain evidence="9">z29</strain>
    </source>
</reference>
<evidence type="ECO:0000313" key="8">
    <source>
        <dbReference type="EMBL" id="PRH83658.1"/>
    </source>
</evidence>
<dbReference type="InterPro" id="IPR003370">
    <property type="entry name" value="Chromate_transpt"/>
</dbReference>
<dbReference type="Proteomes" id="UP000241736">
    <property type="component" value="Unassembled WGS sequence"/>
</dbReference>
<evidence type="ECO:0000256" key="5">
    <source>
        <dbReference type="ARBA" id="ARBA00022989"/>
    </source>
</evidence>
<comment type="similarity">
    <text evidence="2">Belongs to the chromate ion transporter (CHR) (TC 2.A.51) family.</text>
</comment>
<feature type="transmembrane region" description="Helical" evidence="7">
    <location>
        <begin position="373"/>
        <end position="391"/>
    </location>
</feature>
<dbReference type="GO" id="GO:0005886">
    <property type="term" value="C:plasma membrane"/>
    <property type="evidence" value="ECO:0007669"/>
    <property type="project" value="UniProtKB-SubCell"/>
</dbReference>
<accession>A0A2P6MCC8</accession>
<evidence type="ECO:0000256" key="3">
    <source>
        <dbReference type="ARBA" id="ARBA00022475"/>
    </source>
</evidence>
<dbReference type="AlphaFoldDB" id="A0A2P6MCC8"/>
<sequence>MLAKLFLVFLRLGLASFGGPIAHLGYFREEFVVRRRWLSEAEFAQLLAICQALPGPASSQLGFAVGLLRGGWRGGLLAFLGFTLPSALLMFGLALLAPRLDGPLALSVVHGLKLVAVVVVAHGLWGMARSLLPDGPRALLGVLAFAAMTFFGGAWLQLALIGAGGLLGLVLCRHVPALPAAGLAVHHGRVAGAAMLALFAAGLVAALMLAGGGASLASLAAAFYEAGALVFGGGHVVLPLLEQSTVASGWLARDDFLAGYGAAQVLPGPMFSLAAYLGALAPTGEPPALGALVALAAMFLPGLLLVAAVLPLWGGLARLRGASPAIAGINAVVVGLLAAALAGTVAPAGLRGPADVAIALAALALLLWKRVNLLWVVAAIVATTVVVQASAGSL</sequence>
<evidence type="ECO:0000256" key="1">
    <source>
        <dbReference type="ARBA" id="ARBA00004651"/>
    </source>
</evidence>
<evidence type="ECO:0000256" key="4">
    <source>
        <dbReference type="ARBA" id="ARBA00022692"/>
    </source>
</evidence>
<feature type="transmembrane region" description="Helical" evidence="7">
    <location>
        <begin position="76"/>
        <end position="98"/>
    </location>
</feature>
<feature type="transmembrane region" description="Helical" evidence="7">
    <location>
        <begin position="288"/>
        <end position="313"/>
    </location>
</feature>
<keyword evidence="9" id="KW-1185">Reference proteome</keyword>
<dbReference type="GO" id="GO:0015109">
    <property type="term" value="F:chromate transmembrane transporter activity"/>
    <property type="evidence" value="ECO:0007669"/>
    <property type="project" value="InterPro"/>
</dbReference>
<evidence type="ECO:0000256" key="6">
    <source>
        <dbReference type="ARBA" id="ARBA00023136"/>
    </source>
</evidence>
<keyword evidence="5 7" id="KW-1133">Transmembrane helix</keyword>
<feature type="transmembrane region" description="Helical" evidence="7">
    <location>
        <begin position="104"/>
        <end position="126"/>
    </location>
</feature>
<comment type="subcellular location">
    <subcellularLocation>
        <location evidence="1">Cell membrane</location>
        <topology evidence="1">Multi-pass membrane protein</topology>
    </subcellularLocation>
</comment>
<feature type="transmembrane region" description="Helical" evidence="7">
    <location>
        <begin position="138"/>
        <end position="171"/>
    </location>
</feature>
<keyword evidence="4 7" id="KW-0812">Transmembrane</keyword>
<dbReference type="OrthoDB" id="8969999at2"/>
<dbReference type="RefSeq" id="WP_106989046.1">
    <property type="nucleotide sequence ID" value="NZ_KZ679084.1"/>
</dbReference>
<evidence type="ECO:0000256" key="7">
    <source>
        <dbReference type="SAM" id="Phobius"/>
    </source>
</evidence>
<proteinExistence type="inferred from homology"/>
<feature type="transmembrane region" description="Helical" evidence="7">
    <location>
        <begin position="6"/>
        <end position="27"/>
    </location>
</feature>
<dbReference type="InterPro" id="IPR014047">
    <property type="entry name" value="Chr_Tranpt_l_chain"/>
</dbReference>
<feature type="transmembrane region" description="Helical" evidence="7">
    <location>
        <begin position="222"/>
        <end position="241"/>
    </location>
</feature>
<protein>
    <submittedName>
        <fullName evidence="8">Chromate ion family chromate transporter</fullName>
    </submittedName>
</protein>
<dbReference type="PIRSF" id="PIRSF004810">
    <property type="entry name" value="ChrA"/>
    <property type="match status" value="1"/>
</dbReference>